<comment type="subcellular location">
    <subcellularLocation>
        <location evidence="2">Cell membrane</location>
    </subcellularLocation>
    <subcellularLocation>
        <location evidence="1">Membrane</location>
        <topology evidence="1">Single-pass membrane protein</topology>
    </subcellularLocation>
</comment>
<evidence type="ECO:0000256" key="4">
    <source>
        <dbReference type="ARBA" id="ARBA00022692"/>
    </source>
</evidence>
<dbReference type="Gene3D" id="1.10.10.1320">
    <property type="entry name" value="Anti-sigma factor, zinc-finger domain"/>
    <property type="match status" value="1"/>
</dbReference>
<keyword evidence="6" id="KW-0805">Transcription regulation</keyword>
<feature type="domain" description="Anti-sigma K factor RskA C-terminal" evidence="13">
    <location>
        <begin position="127"/>
        <end position="263"/>
    </location>
</feature>
<dbReference type="GO" id="GO:0016989">
    <property type="term" value="F:sigma factor antagonist activity"/>
    <property type="evidence" value="ECO:0007669"/>
    <property type="project" value="TreeGrafter"/>
</dbReference>
<feature type="compositionally biased region" description="Low complexity" evidence="11">
    <location>
        <begin position="258"/>
        <end position="269"/>
    </location>
</feature>
<reference evidence="14 15" key="1">
    <citation type="submission" date="2016-02" db="EMBL/GenBank/DDBJ databases">
        <authorList>
            <person name="Wen L."/>
            <person name="He K."/>
            <person name="Yang H."/>
        </authorList>
    </citation>
    <scope>NUCLEOTIDE SEQUENCE [LARGE SCALE GENOMIC DNA]</scope>
    <source>
        <strain evidence="14 15">CD11_3</strain>
    </source>
</reference>
<dbReference type="Proteomes" id="UP000076998">
    <property type="component" value="Unassembled WGS sequence"/>
</dbReference>
<feature type="region of interest" description="Disordered" evidence="11">
    <location>
        <begin position="249"/>
        <end position="269"/>
    </location>
</feature>
<evidence type="ECO:0000256" key="3">
    <source>
        <dbReference type="ARBA" id="ARBA00022475"/>
    </source>
</evidence>
<dbReference type="GO" id="GO:0005886">
    <property type="term" value="C:plasma membrane"/>
    <property type="evidence" value="ECO:0007669"/>
    <property type="project" value="UniProtKB-SubCell"/>
</dbReference>
<keyword evidence="8" id="KW-0804">Transcription</keyword>
<evidence type="ECO:0000256" key="5">
    <source>
        <dbReference type="ARBA" id="ARBA00022989"/>
    </source>
</evidence>
<evidence type="ECO:0000256" key="6">
    <source>
        <dbReference type="ARBA" id="ARBA00023015"/>
    </source>
</evidence>
<dbReference type="InterPro" id="IPR018764">
    <property type="entry name" value="RskA_C"/>
</dbReference>
<dbReference type="OrthoDB" id="153510at2"/>
<evidence type="ECO:0000256" key="8">
    <source>
        <dbReference type="ARBA" id="ARBA00023163"/>
    </source>
</evidence>
<evidence type="ECO:0000256" key="7">
    <source>
        <dbReference type="ARBA" id="ARBA00023136"/>
    </source>
</evidence>
<keyword evidence="7 12" id="KW-0472">Membrane</keyword>
<proteinExistence type="predicted"/>
<keyword evidence="4 12" id="KW-0812">Transmembrane</keyword>
<dbReference type="Pfam" id="PF10099">
    <property type="entry name" value="RskA_C"/>
    <property type="match status" value="1"/>
</dbReference>
<gene>
    <name evidence="14" type="ORF">AYL44_09860</name>
</gene>
<keyword evidence="3" id="KW-1003">Cell membrane</keyword>
<dbReference type="RefSeq" id="WP_064003114.1">
    <property type="nucleotide sequence ID" value="NZ_LSTV01000003.1"/>
</dbReference>
<evidence type="ECO:0000256" key="12">
    <source>
        <dbReference type="SAM" id="Phobius"/>
    </source>
</evidence>
<dbReference type="InterPro" id="IPR051474">
    <property type="entry name" value="Anti-sigma-K/W_factor"/>
</dbReference>
<feature type="transmembrane region" description="Helical" evidence="12">
    <location>
        <begin position="125"/>
        <end position="146"/>
    </location>
</feature>
<evidence type="ECO:0000256" key="1">
    <source>
        <dbReference type="ARBA" id="ARBA00004167"/>
    </source>
</evidence>
<dbReference type="EMBL" id="LSTV01000003">
    <property type="protein sequence ID" value="OAH49870.1"/>
    <property type="molecule type" value="Genomic_DNA"/>
</dbReference>
<evidence type="ECO:0000256" key="10">
    <source>
        <dbReference type="ARBA" id="ARBA00030803"/>
    </source>
</evidence>
<accession>A0A177K907</accession>
<evidence type="ECO:0000313" key="14">
    <source>
        <dbReference type="EMBL" id="OAH49870.1"/>
    </source>
</evidence>
<keyword evidence="5 12" id="KW-1133">Transmembrane helix</keyword>
<dbReference type="PANTHER" id="PTHR37461">
    <property type="entry name" value="ANTI-SIGMA-K FACTOR RSKA"/>
    <property type="match status" value="1"/>
</dbReference>
<organism evidence="14 15">
    <name type="scientific">Microbacterium oleivorans</name>
    <dbReference type="NCBI Taxonomy" id="273677"/>
    <lineage>
        <taxon>Bacteria</taxon>
        <taxon>Bacillati</taxon>
        <taxon>Actinomycetota</taxon>
        <taxon>Actinomycetes</taxon>
        <taxon>Micrococcales</taxon>
        <taxon>Microbacteriaceae</taxon>
        <taxon>Microbacterium</taxon>
    </lineage>
</organism>
<comment type="caution">
    <text evidence="14">The sequence shown here is derived from an EMBL/GenBank/DDBJ whole genome shotgun (WGS) entry which is preliminary data.</text>
</comment>
<evidence type="ECO:0000256" key="2">
    <source>
        <dbReference type="ARBA" id="ARBA00004236"/>
    </source>
</evidence>
<dbReference type="PANTHER" id="PTHR37461:SF1">
    <property type="entry name" value="ANTI-SIGMA-K FACTOR RSKA"/>
    <property type="match status" value="1"/>
</dbReference>
<dbReference type="AlphaFoldDB" id="A0A177K907"/>
<evidence type="ECO:0000256" key="11">
    <source>
        <dbReference type="SAM" id="MobiDB-lite"/>
    </source>
</evidence>
<name>A0A177K907_9MICO</name>
<evidence type="ECO:0000313" key="15">
    <source>
        <dbReference type="Proteomes" id="UP000076998"/>
    </source>
</evidence>
<dbReference type="GO" id="GO:0006417">
    <property type="term" value="P:regulation of translation"/>
    <property type="evidence" value="ECO:0007669"/>
    <property type="project" value="TreeGrafter"/>
</dbReference>
<dbReference type="InterPro" id="IPR041916">
    <property type="entry name" value="Anti_sigma_zinc_sf"/>
</dbReference>
<evidence type="ECO:0000256" key="9">
    <source>
        <dbReference type="ARBA" id="ARBA00029829"/>
    </source>
</evidence>
<evidence type="ECO:0000259" key="13">
    <source>
        <dbReference type="Pfam" id="PF10099"/>
    </source>
</evidence>
<protein>
    <recommendedName>
        <fullName evidence="10">Regulator of SigK</fullName>
    </recommendedName>
    <alternativeName>
        <fullName evidence="9">Sigma-K anti-sigma factor RskA</fullName>
    </alternativeName>
</protein>
<sequence>MNEKDFAELSAGHALAALSPEDERAYQDALAAHPEWQDQVDADAQVAGFLAEGAGEEAPPADLRARLLEQISGMPQAPARAAAAVPVAAEPAVESAPAPADEPVVAGPPTEAIQAVQRRNWTRGLFALVASAALLVGIGWGVGSLVEQARTPLEVQALEQIEAAPDAQTVTGQFTDGGEAVLHWSDELDKVVLTTDDAPEIPSDRSFELWFIRGDQPISAGVFDPSDEVTALLSGEFQPGDIVAVTVEQKGGSPDGSPTTDPIITIPTA</sequence>